<protein>
    <submittedName>
        <fullName evidence="2">Uncharacterized protein</fullName>
    </submittedName>
</protein>
<dbReference type="EMBL" id="LT859958">
    <property type="protein sequence ID" value="SMX55092.1"/>
    <property type="molecule type" value="Genomic_DNA"/>
</dbReference>
<keyword evidence="3" id="KW-1185">Reference proteome</keyword>
<feature type="transmembrane region" description="Helical" evidence="1">
    <location>
        <begin position="223"/>
        <end position="243"/>
    </location>
</feature>
<dbReference type="OrthoDB" id="159630at2"/>
<keyword evidence="1" id="KW-1133">Transmembrane helix</keyword>
<evidence type="ECO:0000313" key="2">
    <source>
        <dbReference type="EMBL" id="SMX55092.1"/>
    </source>
</evidence>
<dbReference type="Proteomes" id="UP000195514">
    <property type="component" value="Chromosome I"/>
</dbReference>
<organism evidence="2 3">
    <name type="scientific">Candidatus Brevifilum fermentans</name>
    <dbReference type="NCBI Taxonomy" id="1986204"/>
    <lineage>
        <taxon>Bacteria</taxon>
        <taxon>Bacillati</taxon>
        <taxon>Chloroflexota</taxon>
        <taxon>Anaerolineae</taxon>
        <taxon>Anaerolineales</taxon>
        <taxon>Anaerolineaceae</taxon>
        <taxon>Candidatus Brevifilum</taxon>
    </lineage>
</organism>
<feature type="transmembrane region" description="Helical" evidence="1">
    <location>
        <begin position="6"/>
        <end position="25"/>
    </location>
</feature>
<dbReference type="RefSeq" id="WP_087862882.1">
    <property type="nucleotide sequence ID" value="NZ_LT859958.1"/>
</dbReference>
<evidence type="ECO:0000313" key="3">
    <source>
        <dbReference type="Proteomes" id="UP000195514"/>
    </source>
</evidence>
<dbReference type="AlphaFoldDB" id="A0A1Y6K5V7"/>
<dbReference type="KEGG" id="abat:CFX1CAM_2027"/>
<evidence type="ECO:0000256" key="1">
    <source>
        <dbReference type="SAM" id="Phobius"/>
    </source>
</evidence>
<name>A0A1Y6K5V7_9CHLR</name>
<keyword evidence="1" id="KW-0812">Transmembrane</keyword>
<reference evidence="3" key="1">
    <citation type="submission" date="2017-05" db="EMBL/GenBank/DDBJ databases">
        <authorList>
            <person name="Kirkegaard R."/>
            <person name="Mcilroy J S."/>
        </authorList>
    </citation>
    <scope>NUCLEOTIDE SEQUENCE [LARGE SCALE GENOMIC DNA]</scope>
</reference>
<accession>A0A1Y6K5V7</accession>
<keyword evidence="1" id="KW-0472">Membrane</keyword>
<sequence length="244" mass="25790">MTWTEIGWVIIGLAVVLLLFFSLLFSRRGRYAVRVNPAVNAFVKQRVRSLEGGKQSQVALGDRFWSRSYPALGLHALSVSASLAETDLGAQETQVFAAGTGELALFARQILCGTYQGGYSSALNLILTGPTPYAFLAGFLGEMGLHSPGSVGLFGHYGPMGALILEAAQIKGGHPFAAAGSISAQAALFLTTRDLLIGEEIFLLPGLMDRSPSLQAAWISEDILRVLLITLLVVAAGLTLAGVL</sequence>
<gene>
    <name evidence="2" type="ORF">CFX1CAM_2027</name>
</gene>
<proteinExistence type="predicted"/>